<protein>
    <submittedName>
        <fullName evidence="1">Uncharacterized protein</fullName>
    </submittedName>
</protein>
<organism evidence="1 2">
    <name type="scientific">Sinanodonta woodiana</name>
    <name type="common">Chinese pond mussel</name>
    <name type="synonym">Anodonta woodiana</name>
    <dbReference type="NCBI Taxonomy" id="1069815"/>
    <lineage>
        <taxon>Eukaryota</taxon>
        <taxon>Metazoa</taxon>
        <taxon>Spiralia</taxon>
        <taxon>Lophotrochozoa</taxon>
        <taxon>Mollusca</taxon>
        <taxon>Bivalvia</taxon>
        <taxon>Autobranchia</taxon>
        <taxon>Heteroconchia</taxon>
        <taxon>Palaeoheterodonta</taxon>
        <taxon>Unionida</taxon>
        <taxon>Unionoidea</taxon>
        <taxon>Unionidae</taxon>
        <taxon>Unioninae</taxon>
        <taxon>Sinanodonta</taxon>
    </lineage>
</organism>
<dbReference type="EMBL" id="JBJQND010000012">
    <property type="protein sequence ID" value="KAL3859232.1"/>
    <property type="molecule type" value="Genomic_DNA"/>
</dbReference>
<evidence type="ECO:0000313" key="1">
    <source>
        <dbReference type="EMBL" id="KAL3859232.1"/>
    </source>
</evidence>
<dbReference type="Proteomes" id="UP001634394">
    <property type="component" value="Unassembled WGS sequence"/>
</dbReference>
<name>A0ABD3VCD1_SINWO</name>
<accession>A0ABD3VCD1</accession>
<keyword evidence="2" id="KW-1185">Reference proteome</keyword>
<proteinExistence type="predicted"/>
<sequence>MPIYECMYVCMYLQQWKKTSILGLPLPLLNMNWYHQVVPCSDYKPKTRICREYCHIECAKKPYQSFSRVWTFELYKVNQRSNCSSLLQNMH</sequence>
<dbReference type="AlphaFoldDB" id="A0ABD3VCD1"/>
<gene>
    <name evidence="1" type="ORF">ACJMK2_009461</name>
</gene>
<evidence type="ECO:0000313" key="2">
    <source>
        <dbReference type="Proteomes" id="UP001634394"/>
    </source>
</evidence>
<reference evidence="1 2" key="1">
    <citation type="submission" date="2024-11" db="EMBL/GenBank/DDBJ databases">
        <title>Chromosome-level genome assembly of the freshwater bivalve Anodonta woodiana.</title>
        <authorList>
            <person name="Chen X."/>
        </authorList>
    </citation>
    <scope>NUCLEOTIDE SEQUENCE [LARGE SCALE GENOMIC DNA]</scope>
    <source>
        <strain evidence="1">MN2024</strain>
        <tissue evidence="1">Gills</tissue>
    </source>
</reference>
<comment type="caution">
    <text evidence="1">The sequence shown here is derived from an EMBL/GenBank/DDBJ whole genome shotgun (WGS) entry which is preliminary data.</text>
</comment>